<protein>
    <submittedName>
        <fullName evidence="2">Uncharacterized protein</fullName>
    </submittedName>
</protein>
<gene>
    <name evidence="2" type="ORF">VNO77_15332</name>
</gene>
<evidence type="ECO:0000313" key="2">
    <source>
        <dbReference type="EMBL" id="KAK7344998.1"/>
    </source>
</evidence>
<keyword evidence="3" id="KW-1185">Reference proteome</keyword>
<proteinExistence type="predicted"/>
<name>A0AAN9M3W3_CANGL</name>
<sequence>MAHPIINLAHSIINLIFKSSRIERTSSGNKSQRERRKYGGEGGKTFGNVLDFSNGRVEEEPFDEFYFLLIAKL</sequence>
<comment type="caution">
    <text evidence="2">The sequence shown here is derived from an EMBL/GenBank/DDBJ whole genome shotgun (WGS) entry which is preliminary data.</text>
</comment>
<evidence type="ECO:0000313" key="3">
    <source>
        <dbReference type="Proteomes" id="UP001367508"/>
    </source>
</evidence>
<accession>A0AAN9M3W3</accession>
<organism evidence="2 3">
    <name type="scientific">Canavalia gladiata</name>
    <name type="common">Sword bean</name>
    <name type="synonym">Dolichos gladiatus</name>
    <dbReference type="NCBI Taxonomy" id="3824"/>
    <lineage>
        <taxon>Eukaryota</taxon>
        <taxon>Viridiplantae</taxon>
        <taxon>Streptophyta</taxon>
        <taxon>Embryophyta</taxon>
        <taxon>Tracheophyta</taxon>
        <taxon>Spermatophyta</taxon>
        <taxon>Magnoliopsida</taxon>
        <taxon>eudicotyledons</taxon>
        <taxon>Gunneridae</taxon>
        <taxon>Pentapetalae</taxon>
        <taxon>rosids</taxon>
        <taxon>fabids</taxon>
        <taxon>Fabales</taxon>
        <taxon>Fabaceae</taxon>
        <taxon>Papilionoideae</taxon>
        <taxon>50 kb inversion clade</taxon>
        <taxon>NPAAA clade</taxon>
        <taxon>indigoferoid/millettioid clade</taxon>
        <taxon>Phaseoleae</taxon>
        <taxon>Canavalia</taxon>
    </lineage>
</organism>
<dbReference type="AlphaFoldDB" id="A0AAN9M3W3"/>
<dbReference type="Proteomes" id="UP001367508">
    <property type="component" value="Unassembled WGS sequence"/>
</dbReference>
<feature type="region of interest" description="Disordered" evidence="1">
    <location>
        <begin position="23"/>
        <end position="42"/>
    </location>
</feature>
<dbReference type="EMBL" id="JAYMYQ010000003">
    <property type="protein sequence ID" value="KAK7344998.1"/>
    <property type="molecule type" value="Genomic_DNA"/>
</dbReference>
<evidence type="ECO:0000256" key="1">
    <source>
        <dbReference type="SAM" id="MobiDB-lite"/>
    </source>
</evidence>
<reference evidence="2 3" key="1">
    <citation type="submission" date="2024-01" db="EMBL/GenBank/DDBJ databases">
        <title>The genomes of 5 underutilized Papilionoideae crops provide insights into root nodulation and disease resistanc.</title>
        <authorList>
            <person name="Jiang F."/>
        </authorList>
    </citation>
    <scope>NUCLEOTIDE SEQUENCE [LARGE SCALE GENOMIC DNA]</scope>
    <source>
        <strain evidence="2">LVBAO_FW01</strain>
        <tissue evidence="2">Leaves</tissue>
    </source>
</reference>